<accession>A0ABZ0UQ06</accession>
<evidence type="ECO:0000313" key="1">
    <source>
        <dbReference type="EMBL" id="WPY00138.1"/>
    </source>
</evidence>
<proteinExistence type="predicted"/>
<name>A0ABZ0UQ06_9RICK</name>
<evidence type="ECO:0000313" key="2">
    <source>
        <dbReference type="Proteomes" id="UP001326613"/>
    </source>
</evidence>
<dbReference type="Proteomes" id="UP001326613">
    <property type="component" value="Chromosome"/>
</dbReference>
<organism evidence="1 2">
    <name type="scientific">Candidatus Trichorickettsia mobilis</name>
    <dbReference type="NCBI Taxonomy" id="1346319"/>
    <lineage>
        <taxon>Bacteria</taxon>
        <taxon>Pseudomonadati</taxon>
        <taxon>Pseudomonadota</taxon>
        <taxon>Alphaproteobacteria</taxon>
        <taxon>Rickettsiales</taxon>
        <taxon>Rickettsiaceae</taxon>
        <taxon>Rickettsieae</taxon>
        <taxon>Candidatus Trichorickettsia</taxon>
    </lineage>
</organism>
<gene>
    <name evidence="1" type="ORF">Trichorick_00008</name>
</gene>
<sequence>MKLFLNESIVNYLLMESSFQAQLAEFHYFPCYVGKGDFILIAGTSTVGKSSIVKGLKELEPDRFEEDLDLRRDPRDPTDPSMQFAMFDDAINHSLNGRSVIMHADQSSHFLEYLSTQNIILPLRSVLIFCPFTELLKRLEDRNDQAQQQDGDIKNFRDPLVPLDQFSRIYTQKQSSEEALELLTRSQVIAAYNSQFDKMIAYARKALHLLPTDEQIAIDKTLSLKEFLLNLGFNEKLEIVEIAPRHATHYDLIFNSDELNCIEIAGALHAETMISLAE</sequence>
<dbReference type="GO" id="GO:0016787">
    <property type="term" value="F:hydrolase activity"/>
    <property type="evidence" value="ECO:0007669"/>
    <property type="project" value="UniProtKB-KW"/>
</dbReference>
<keyword evidence="1" id="KW-0378">Hydrolase</keyword>
<dbReference type="Gene3D" id="3.40.50.300">
    <property type="entry name" value="P-loop containing nucleotide triphosphate hydrolases"/>
    <property type="match status" value="1"/>
</dbReference>
<dbReference type="EMBL" id="CP112932">
    <property type="protein sequence ID" value="WPY00138.1"/>
    <property type="molecule type" value="Genomic_DNA"/>
</dbReference>
<dbReference type="RefSeq" id="WP_323738237.1">
    <property type="nucleotide sequence ID" value="NZ_CP112932.1"/>
</dbReference>
<protein>
    <submittedName>
        <fullName evidence="1">P-loop containing nucleoside triphosphate hydrolase</fullName>
    </submittedName>
</protein>
<dbReference type="InterPro" id="IPR027417">
    <property type="entry name" value="P-loop_NTPase"/>
</dbReference>
<keyword evidence="2" id="KW-1185">Reference proteome</keyword>
<dbReference type="SUPFAM" id="SSF52540">
    <property type="entry name" value="P-loop containing nucleoside triphosphate hydrolases"/>
    <property type="match status" value="1"/>
</dbReference>
<reference evidence="1 2" key="1">
    <citation type="submission" date="2022-10" db="EMBL/GenBank/DDBJ databases">
        <title>Host association and intracellularity evolved multiple times independently in the Rickettsiales.</title>
        <authorList>
            <person name="Castelli M."/>
            <person name="Nardi T."/>
            <person name="Gammuto L."/>
            <person name="Bellinzona G."/>
            <person name="Sabaneyeva E."/>
            <person name="Potekhin A."/>
            <person name="Serra V."/>
            <person name="Petroni G."/>
            <person name="Sassera D."/>
        </authorList>
    </citation>
    <scope>NUCLEOTIDE SEQUENCE [LARGE SCALE GENOMIC DNA]</scope>
    <source>
        <strain evidence="1 2">Kr 154-4</strain>
    </source>
</reference>